<sequence>MLAESQPSDGLSHRSLVNTAADHACEAPLAGGHLARENNLAAGCRPLVASGKSAFRQNDISSIMFLILRKQVVSSMSLSDHRKPLDVTLSKSVYPARRPQLHACDVRNRSHTINTPDWPSYRRCCKTRRCRFGSHKVKRPLNSNATSRAAPSVAPIAQHPKRVRPQCFVPELPPDDVPKGFSVRH</sequence>
<dbReference type="AlphaFoldDB" id="A0AAD8V8Z1"/>
<proteinExistence type="predicted"/>
<name>A0AAD8V8Z1_9PEZI</name>
<comment type="caution">
    <text evidence="1">The sequence shown here is derived from an EMBL/GenBank/DDBJ whole genome shotgun (WGS) entry which is preliminary data.</text>
</comment>
<keyword evidence="2" id="KW-1185">Reference proteome</keyword>
<organism evidence="1 2">
    <name type="scientific">Colletotrichum navitas</name>
    <dbReference type="NCBI Taxonomy" id="681940"/>
    <lineage>
        <taxon>Eukaryota</taxon>
        <taxon>Fungi</taxon>
        <taxon>Dikarya</taxon>
        <taxon>Ascomycota</taxon>
        <taxon>Pezizomycotina</taxon>
        <taxon>Sordariomycetes</taxon>
        <taxon>Hypocreomycetidae</taxon>
        <taxon>Glomerellales</taxon>
        <taxon>Glomerellaceae</taxon>
        <taxon>Colletotrichum</taxon>
        <taxon>Colletotrichum graminicola species complex</taxon>
    </lineage>
</organism>
<accession>A0AAD8V8Z1</accession>
<dbReference type="Proteomes" id="UP001230504">
    <property type="component" value="Unassembled WGS sequence"/>
</dbReference>
<evidence type="ECO:0000313" key="2">
    <source>
        <dbReference type="Proteomes" id="UP001230504"/>
    </source>
</evidence>
<dbReference type="RefSeq" id="XP_060417630.1">
    <property type="nucleotide sequence ID" value="XM_060552356.1"/>
</dbReference>
<reference evidence="1" key="1">
    <citation type="submission" date="2021-06" db="EMBL/GenBank/DDBJ databases">
        <title>Comparative genomics, transcriptomics and evolutionary studies reveal genomic signatures of adaptation to plant cell wall in hemibiotrophic fungi.</title>
        <authorList>
            <consortium name="DOE Joint Genome Institute"/>
            <person name="Baroncelli R."/>
            <person name="Diaz J.F."/>
            <person name="Benocci T."/>
            <person name="Peng M."/>
            <person name="Battaglia E."/>
            <person name="Haridas S."/>
            <person name="Andreopoulos W."/>
            <person name="Labutti K."/>
            <person name="Pangilinan J."/>
            <person name="Floch G.L."/>
            <person name="Makela M.R."/>
            <person name="Henrissat B."/>
            <person name="Grigoriev I.V."/>
            <person name="Crouch J.A."/>
            <person name="De Vries R.P."/>
            <person name="Sukno S.A."/>
            <person name="Thon M.R."/>
        </authorList>
    </citation>
    <scope>NUCLEOTIDE SEQUENCE</scope>
    <source>
        <strain evidence="1">CBS 125086</strain>
    </source>
</reference>
<protein>
    <submittedName>
        <fullName evidence="1">Uncharacterized protein</fullName>
    </submittedName>
</protein>
<gene>
    <name evidence="1" type="ORF">LY79DRAFT_31318</name>
</gene>
<evidence type="ECO:0000313" key="1">
    <source>
        <dbReference type="EMBL" id="KAK1596793.1"/>
    </source>
</evidence>
<dbReference type="GeneID" id="85436596"/>
<dbReference type="EMBL" id="JAHLJV010000010">
    <property type="protein sequence ID" value="KAK1596793.1"/>
    <property type="molecule type" value="Genomic_DNA"/>
</dbReference>